<dbReference type="Pfam" id="PF04774">
    <property type="entry name" value="HABP4_PAI-RBP1"/>
    <property type="match status" value="1"/>
</dbReference>
<keyword evidence="4" id="KW-1185">Reference proteome</keyword>
<evidence type="ECO:0000313" key="4">
    <source>
        <dbReference type="Proteomes" id="UP000777482"/>
    </source>
</evidence>
<name>A0A9P6VYV4_RHOMI</name>
<dbReference type="Proteomes" id="UP000777482">
    <property type="component" value="Unassembled WGS sequence"/>
</dbReference>
<dbReference type="EMBL" id="PUHQ01000058">
    <property type="protein sequence ID" value="KAG0659030.1"/>
    <property type="molecule type" value="Genomic_DNA"/>
</dbReference>
<evidence type="ECO:0000256" key="1">
    <source>
        <dbReference type="SAM" id="MobiDB-lite"/>
    </source>
</evidence>
<sequence>MPEPKHQVTAQYTKQKKGGHGEANWGSDQDEIRDGEFTLAQARDHGYKPHSPSDVGAQKIAMSPPETPSVEADKQIEPSATA</sequence>
<comment type="caution">
    <text evidence="3">The sequence shown here is derived from an EMBL/GenBank/DDBJ whole genome shotgun (WGS) entry which is preliminary data.</text>
</comment>
<feature type="domain" description="Hyaluronan/mRNA-binding protein" evidence="2">
    <location>
        <begin position="13"/>
        <end position="43"/>
    </location>
</feature>
<accession>A0A9P6VYV4</accession>
<dbReference type="AlphaFoldDB" id="A0A9P6VYV4"/>
<reference evidence="3 4" key="1">
    <citation type="submission" date="2020-11" db="EMBL/GenBank/DDBJ databases">
        <title>Kefir isolates.</title>
        <authorList>
            <person name="Marcisauskas S."/>
            <person name="Kim Y."/>
            <person name="Blasche S."/>
        </authorList>
    </citation>
    <scope>NUCLEOTIDE SEQUENCE [LARGE SCALE GENOMIC DNA]</scope>
    <source>
        <strain evidence="3 4">KR</strain>
    </source>
</reference>
<dbReference type="InterPro" id="IPR006861">
    <property type="entry name" value="HABP4_PAIRBP1-bd"/>
</dbReference>
<protein>
    <recommendedName>
        <fullName evidence="2">Hyaluronan/mRNA-binding protein domain-containing protein</fullName>
    </recommendedName>
</protein>
<organism evidence="3 4">
    <name type="scientific">Rhodotorula mucilaginosa</name>
    <name type="common">Yeast</name>
    <name type="synonym">Rhodotorula rubra</name>
    <dbReference type="NCBI Taxonomy" id="5537"/>
    <lineage>
        <taxon>Eukaryota</taxon>
        <taxon>Fungi</taxon>
        <taxon>Dikarya</taxon>
        <taxon>Basidiomycota</taxon>
        <taxon>Pucciniomycotina</taxon>
        <taxon>Microbotryomycetes</taxon>
        <taxon>Sporidiobolales</taxon>
        <taxon>Sporidiobolaceae</taxon>
        <taxon>Rhodotorula</taxon>
    </lineage>
</organism>
<dbReference type="OrthoDB" id="2525917at2759"/>
<evidence type="ECO:0000313" key="3">
    <source>
        <dbReference type="EMBL" id="KAG0659030.1"/>
    </source>
</evidence>
<proteinExistence type="predicted"/>
<gene>
    <name evidence="3" type="ORF">C6P46_005326</name>
</gene>
<evidence type="ECO:0000259" key="2">
    <source>
        <dbReference type="Pfam" id="PF04774"/>
    </source>
</evidence>
<feature type="region of interest" description="Disordered" evidence="1">
    <location>
        <begin position="1"/>
        <end position="82"/>
    </location>
</feature>
<feature type="compositionally biased region" description="Basic and acidic residues" evidence="1">
    <location>
        <begin position="30"/>
        <end position="47"/>
    </location>
</feature>